<dbReference type="RefSeq" id="WP_344929837.1">
    <property type="nucleotide sequence ID" value="NZ_BAABCW010000020.1"/>
</dbReference>
<dbReference type="Proteomes" id="UP001500459">
    <property type="component" value="Unassembled WGS sequence"/>
</dbReference>
<comment type="caution">
    <text evidence="1">The sequence shown here is derived from an EMBL/GenBank/DDBJ whole genome shotgun (WGS) entry which is preliminary data.</text>
</comment>
<gene>
    <name evidence="1" type="ORF">GCM10022393_36170</name>
</gene>
<protein>
    <recommendedName>
        <fullName evidence="3">DUF4476 domain-containing protein</fullName>
    </recommendedName>
</protein>
<evidence type="ECO:0008006" key="3">
    <source>
        <dbReference type="Google" id="ProtNLM"/>
    </source>
</evidence>
<organism evidence="1 2">
    <name type="scientific">Aquimarina addita</name>
    <dbReference type="NCBI Taxonomy" id="870485"/>
    <lineage>
        <taxon>Bacteria</taxon>
        <taxon>Pseudomonadati</taxon>
        <taxon>Bacteroidota</taxon>
        <taxon>Flavobacteriia</taxon>
        <taxon>Flavobacteriales</taxon>
        <taxon>Flavobacteriaceae</taxon>
        <taxon>Aquimarina</taxon>
    </lineage>
</organism>
<sequence>MKNKLESELISIAHRILRLSGRSEISQLQEEAKNLYEKLTILNFSESHFLESEPTLQEVQDILDNKTTFIPDETTDINPPQPSISLQETVITEYEESKEPFTNVTSINAEDIPVNIKTDHSKTVALEDEKPEIVIEKINEKISEDLFVPATNIITEENISFSEPVYEKNDKEDIGTGGQSMPIIDPVKETDKKPKSLNDQLKKGIHIGLNDRLAFIKHLFNGSSTDYNRVLSQLNTLNSKSGARQFVKNMVKPDYNNWVGKEEYETRFMEIVTNKFEF</sequence>
<evidence type="ECO:0000313" key="1">
    <source>
        <dbReference type="EMBL" id="GAA3518817.1"/>
    </source>
</evidence>
<name>A0ABP6UTS2_9FLAO</name>
<reference evidence="2" key="1">
    <citation type="journal article" date="2019" name="Int. J. Syst. Evol. Microbiol.">
        <title>The Global Catalogue of Microorganisms (GCM) 10K type strain sequencing project: providing services to taxonomists for standard genome sequencing and annotation.</title>
        <authorList>
            <consortium name="The Broad Institute Genomics Platform"/>
            <consortium name="The Broad Institute Genome Sequencing Center for Infectious Disease"/>
            <person name="Wu L."/>
            <person name="Ma J."/>
        </authorList>
    </citation>
    <scope>NUCLEOTIDE SEQUENCE [LARGE SCALE GENOMIC DNA]</scope>
    <source>
        <strain evidence="2">JCM 17106</strain>
    </source>
</reference>
<accession>A0ABP6UTS2</accession>
<dbReference type="EMBL" id="BAABCW010000020">
    <property type="protein sequence ID" value="GAA3518817.1"/>
    <property type="molecule type" value="Genomic_DNA"/>
</dbReference>
<evidence type="ECO:0000313" key="2">
    <source>
        <dbReference type="Proteomes" id="UP001500459"/>
    </source>
</evidence>
<keyword evidence="2" id="KW-1185">Reference proteome</keyword>
<proteinExistence type="predicted"/>